<feature type="transmembrane region" description="Helical" evidence="6">
    <location>
        <begin position="292"/>
        <end position="311"/>
    </location>
</feature>
<dbReference type="Gene3D" id="1.20.1250.20">
    <property type="entry name" value="MFS general substrate transporter like domains"/>
    <property type="match status" value="1"/>
</dbReference>
<dbReference type="InterPro" id="IPR011701">
    <property type="entry name" value="MFS"/>
</dbReference>
<feature type="transmembrane region" description="Helical" evidence="6">
    <location>
        <begin position="135"/>
        <end position="154"/>
    </location>
</feature>
<feature type="transmembrane region" description="Helical" evidence="6">
    <location>
        <begin position="49"/>
        <end position="68"/>
    </location>
</feature>
<keyword evidence="4 6" id="KW-1133">Transmembrane helix</keyword>
<evidence type="ECO:0000256" key="5">
    <source>
        <dbReference type="ARBA" id="ARBA00023136"/>
    </source>
</evidence>
<comment type="caution">
    <text evidence="8">The sequence shown here is derived from an EMBL/GenBank/DDBJ whole genome shotgun (WGS) entry which is preliminary data.</text>
</comment>
<name>A0ABT5LTF4_9GAMM</name>
<keyword evidence="3 6" id="KW-0812">Transmembrane</keyword>
<dbReference type="PROSITE" id="PS50850">
    <property type="entry name" value="MFS"/>
    <property type="match status" value="1"/>
</dbReference>
<feature type="transmembrane region" description="Helical" evidence="6">
    <location>
        <begin position="160"/>
        <end position="180"/>
    </location>
</feature>
<keyword evidence="2" id="KW-1003">Cell membrane</keyword>
<dbReference type="RefSeq" id="WP_273574812.1">
    <property type="nucleotide sequence ID" value="NZ_JAQRFN010000004.1"/>
</dbReference>
<evidence type="ECO:0000259" key="7">
    <source>
        <dbReference type="PROSITE" id="PS50850"/>
    </source>
</evidence>
<evidence type="ECO:0000256" key="1">
    <source>
        <dbReference type="ARBA" id="ARBA00004651"/>
    </source>
</evidence>
<feature type="transmembrane region" description="Helical" evidence="6">
    <location>
        <begin position="257"/>
        <end position="280"/>
    </location>
</feature>
<feature type="transmembrane region" description="Helical" evidence="6">
    <location>
        <begin position="361"/>
        <end position="378"/>
    </location>
</feature>
<dbReference type="Pfam" id="PF07690">
    <property type="entry name" value="MFS_1"/>
    <property type="match status" value="1"/>
</dbReference>
<evidence type="ECO:0000256" key="4">
    <source>
        <dbReference type="ARBA" id="ARBA00022989"/>
    </source>
</evidence>
<evidence type="ECO:0000256" key="2">
    <source>
        <dbReference type="ARBA" id="ARBA00022475"/>
    </source>
</evidence>
<reference evidence="8 9" key="1">
    <citation type="submission" date="2023-02" db="EMBL/GenBank/DDBJ databases">
        <title>Entomopathogenic bacteria.</title>
        <authorList>
            <person name="Machado R.A."/>
        </authorList>
    </citation>
    <scope>NUCLEOTIDE SEQUENCE [LARGE SCALE GENOMIC DNA]</scope>
    <source>
        <strain evidence="8 9">XENO-2</strain>
    </source>
</reference>
<dbReference type="SUPFAM" id="SSF103473">
    <property type="entry name" value="MFS general substrate transporter"/>
    <property type="match status" value="1"/>
</dbReference>
<feature type="transmembrane region" description="Helical" evidence="6">
    <location>
        <begin position="317"/>
        <end position="340"/>
    </location>
</feature>
<comment type="subcellular location">
    <subcellularLocation>
        <location evidence="1">Cell membrane</location>
        <topology evidence="1">Multi-pass membrane protein</topology>
    </subcellularLocation>
</comment>
<dbReference type="InterPro" id="IPR050189">
    <property type="entry name" value="MFS_Efflux_Transporters"/>
</dbReference>
<dbReference type="PANTHER" id="PTHR43124">
    <property type="entry name" value="PURINE EFFLUX PUMP PBUE"/>
    <property type="match status" value="1"/>
</dbReference>
<proteinExistence type="predicted"/>
<organism evidence="8 9">
    <name type="scientific">Xenorhabdus anantnagensis</name>
    <dbReference type="NCBI Taxonomy" id="3025875"/>
    <lineage>
        <taxon>Bacteria</taxon>
        <taxon>Pseudomonadati</taxon>
        <taxon>Pseudomonadota</taxon>
        <taxon>Gammaproteobacteria</taxon>
        <taxon>Enterobacterales</taxon>
        <taxon>Morganellaceae</taxon>
        <taxon>Xenorhabdus</taxon>
    </lineage>
</organism>
<dbReference type="InterPro" id="IPR020846">
    <property type="entry name" value="MFS_dom"/>
</dbReference>
<protein>
    <submittedName>
        <fullName evidence="8">MFS transporter</fullName>
    </submittedName>
</protein>
<dbReference type="InterPro" id="IPR036259">
    <property type="entry name" value="MFS_trans_sf"/>
</dbReference>
<evidence type="ECO:0000313" key="8">
    <source>
        <dbReference type="EMBL" id="MDC9596300.1"/>
    </source>
</evidence>
<accession>A0ABT5LTF4</accession>
<evidence type="ECO:0000256" key="6">
    <source>
        <dbReference type="SAM" id="Phobius"/>
    </source>
</evidence>
<feature type="transmembrane region" description="Helical" evidence="6">
    <location>
        <begin position="234"/>
        <end position="251"/>
    </location>
</feature>
<keyword evidence="9" id="KW-1185">Reference proteome</keyword>
<evidence type="ECO:0000256" key="3">
    <source>
        <dbReference type="ARBA" id="ARBA00022692"/>
    </source>
</evidence>
<dbReference type="PANTHER" id="PTHR43124:SF3">
    <property type="entry name" value="CHLORAMPHENICOL EFFLUX PUMP RV0191"/>
    <property type="match status" value="1"/>
</dbReference>
<feature type="transmembrane region" description="Helical" evidence="6">
    <location>
        <begin position="12"/>
        <end position="29"/>
    </location>
</feature>
<feature type="transmembrane region" description="Helical" evidence="6">
    <location>
        <begin position="104"/>
        <end position="123"/>
    </location>
</feature>
<gene>
    <name evidence="8" type="ORF">PSI14_05290</name>
</gene>
<dbReference type="Proteomes" id="UP001220225">
    <property type="component" value="Unassembled WGS sequence"/>
</dbReference>
<dbReference type="EMBL" id="JAQRFN010000004">
    <property type="protein sequence ID" value="MDC9596300.1"/>
    <property type="molecule type" value="Genomic_DNA"/>
</dbReference>
<feature type="transmembrane region" description="Helical" evidence="6">
    <location>
        <begin position="384"/>
        <end position="407"/>
    </location>
</feature>
<keyword evidence="5 6" id="KW-0472">Membrane</keyword>
<feature type="transmembrane region" description="Helical" evidence="6">
    <location>
        <begin position="80"/>
        <end position="98"/>
    </location>
</feature>
<evidence type="ECO:0000313" key="9">
    <source>
        <dbReference type="Proteomes" id="UP001220225"/>
    </source>
</evidence>
<sequence>MLPRTISINPILPIFSLSVFFIGAMEFMLSPMLKPLADAFKTTTDKATWLVSGYALAYALAAPIFGWLSDRINRRKLLQTSLLFLFLDGLALAIAPNLEIAIGLRIFGGIASAALIPTIFALVAEIFPSHKQASAMGVVMFGMTAGIAGGPVFAGVSTELFYWQVPFLVSAAGCLLLYVLSKNVLSKNVLNKKYIPNQNQMNNRNVNTLKTVRQTAILQWVYQGNLIRPLIAKGFWNGTAVSAFILSGEVLRHHYGLGTGAVGVSVATFGIGLGLGNFSVSVVKRFNFRDECTLLLSLILLFITSSAFMLLPLSLLFSLGCLMLWGYALGFAAPISTSILANRAKQDKGQILAISESLNNLAILFLLPIATILLTQYGTVATMIILGSSFIVAIGLSLKDFLVTLSLGRRHHR</sequence>
<feature type="domain" description="Major facilitator superfamily (MFS) profile" evidence="7">
    <location>
        <begin position="11"/>
        <end position="412"/>
    </location>
</feature>